<keyword evidence="7" id="KW-1185">Reference proteome</keyword>
<organism evidence="6 7">
    <name type="scientific">Scylla paramamosain</name>
    <name type="common">Mud crab</name>
    <dbReference type="NCBI Taxonomy" id="85552"/>
    <lineage>
        <taxon>Eukaryota</taxon>
        <taxon>Metazoa</taxon>
        <taxon>Ecdysozoa</taxon>
        <taxon>Arthropoda</taxon>
        <taxon>Crustacea</taxon>
        <taxon>Multicrustacea</taxon>
        <taxon>Malacostraca</taxon>
        <taxon>Eumalacostraca</taxon>
        <taxon>Eucarida</taxon>
        <taxon>Decapoda</taxon>
        <taxon>Pleocyemata</taxon>
        <taxon>Brachyura</taxon>
        <taxon>Eubrachyura</taxon>
        <taxon>Portunoidea</taxon>
        <taxon>Portunidae</taxon>
        <taxon>Portuninae</taxon>
        <taxon>Scylla</taxon>
    </lineage>
</organism>
<dbReference type="InterPro" id="IPR028002">
    <property type="entry name" value="Myb_DNA-bind_5"/>
</dbReference>
<dbReference type="Proteomes" id="UP001487740">
    <property type="component" value="Unassembled WGS sequence"/>
</dbReference>
<accession>A0AAW0UX21</accession>
<evidence type="ECO:0000256" key="1">
    <source>
        <dbReference type="ARBA" id="ARBA00011764"/>
    </source>
</evidence>
<evidence type="ECO:0000313" key="5">
    <source>
        <dbReference type="EMBL" id="KAK8373239.1"/>
    </source>
</evidence>
<feature type="domain" description="Myb/SANT-like DNA-binding" evidence="4">
    <location>
        <begin position="28"/>
        <end position="97"/>
    </location>
</feature>
<reference evidence="6 7" key="1">
    <citation type="submission" date="2023-03" db="EMBL/GenBank/DDBJ databases">
        <title>High-quality genome of Scylla paramamosain provides insights in environmental adaptation.</title>
        <authorList>
            <person name="Zhang L."/>
        </authorList>
    </citation>
    <scope>NUCLEOTIDE SEQUENCE [LARGE SCALE GENOMIC DNA]</scope>
    <source>
        <strain evidence="6">LZ_2023a</strain>
        <tissue evidence="6">Muscle</tissue>
    </source>
</reference>
<dbReference type="EMBL" id="JARAKH010000004">
    <property type="protein sequence ID" value="KAK8404684.1"/>
    <property type="molecule type" value="Genomic_DNA"/>
</dbReference>
<dbReference type="EMBL" id="JARAKH010001279">
    <property type="protein sequence ID" value="KAK8373239.1"/>
    <property type="molecule type" value="Genomic_DNA"/>
</dbReference>
<comment type="subunit">
    <text evidence="1">Self-associates forming complexes of several hundred monomers.</text>
</comment>
<proteinExistence type="predicted"/>
<protein>
    <recommendedName>
        <fullName evidence="2">Regulatory protein zeste</fullName>
    </recommendedName>
</protein>
<dbReference type="Pfam" id="PF13873">
    <property type="entry name" value="Myb_DNA-bind_5"/>
    <property type="match status" value="1"/>
</dbReference>
<evidence type="ECO:0000259" key="4">
    <source>
        <dbReference type="Pfam" id="PF13873"/>
    </source>
</evidence>
<evidence type="ECO:0000256" key="3">
    <source>
        <dbReference type="ARBA" id="ARBA00025466"/>
    </source>
</evidence>
<evidence type="ECO:0000313" key="7">
    <source>
        <dbReference type="Proteomes" id="UP001487740"/>
    </source>
</evidence>
<name>A0AAW0UX21_SCYPA</name>
<comment type="function">
    <text evidence="3">Involved in transvection phenomena (= synapsis-dependent gene expression), where the synaptic pairing of chromosomes carrying genes with which zeste interacts influences the expression of these genes. Zeste binds to DNA and stimulates transcription from a nearby promoter.</text>
</comment>
<evidence type="ECO:0000256" key="2">
    <source>
        <dbReference type="ARBA" id="ARBA00016807"/>
    </source>
</evidence>
<comment type="caution">
    <text evidence="6">The sequence shown here is derived from an EMBL/GenBank/DDBJ whole genome shotgun (WGS) entry which is preliminary data.</text>
</comment>
<gene>
    <name evidence="6" type="ORF">O3P69_007733</name>
    <name evidence="5" type="ORF">O3P69_012579</name>
</gene>
<dbReference type="AlphaFoldDB" id="A0AAW0UX21"/>
<sequence>MESQPQQAVSSNDTLVLVGRRASPINSLEREHLTKLVRNEIILANESTDGKVMAMKKLAWERVALHFNAAGYCEKRTVYQLQKVWERIKGKAKHKHANVKCKSCKTGSGAAPPPIPEASANKVLTIPGT</sequence>
<evidence type="ECO:0000313" key="6">
    <source>
        <dbReference type="EMBL" id="KAK8404684.1"/>
    </source>
</evidence>